<dbReference type="PANTHER" id="PTHR31286">
    <property type="entry name" value="GLYCINE-RICH CELL WALL STRUCTURAL PROTEIN 1.8-LIKE"/>
    <property type="match status" value="1"/>
</dbReference>
<evidence type="ECO:0000313" key="3">
    <source>
        <dbReference type="Proteomes" id="UP000829196"/>
    </source>
</evidence>
<dbReference type="InterPro" id="IPR040256">
    <property type="entry name" value="At4g02000-like"/>
</dbReference>
<feature type="region of interest" description="Disordered" evidence="1">
    <location>
        <begin position="1"/>
        <end position="35"/>
    </location>
</feature>
<keyword evidence="3" id="KW-1185">Reference proteome</keyword>
<evidence type="ECO:0000256" key="1">
    <source>
        <dbReference type="SAM" id="MobiDB-lite"/>
    </source>
</evidence>
<gene>
    <name evidence="2" type="ORF">KFK09_018393</name>
</gene>
<evidence type="ECO:0000313" key="2">
    <source>
        <dbReference type="EMBL" id="KAI0500184.1"/>
    </source>
</evidence>
<comment type="caution">
    <text evidence="2">The sequence shown here is derived from an EMBL/GenBank/DDBJ whole genome shotgun (WGS) entry which is preliminary data.</text>
</comment>
<dbReference type="EMBL" id="JAGYWB010000013">
    <property type="protein sequence ID" value="KAI0500184.1"/>
    <property type="molecule type" value="Genomic_DNA"/>
</dbReference>
<feature type="compositionally biased region" description="Polar residues" evidence="1">
    <location>
        <begin position="271"/>
        <end position="281"/>
    </location>
</feature>
<dbReference type="Proteomes" id="UP000829196">
    <property type="component" value="Unassembled WGS sequence"/>
</dbReference>
<reference evidence="2" key="1">
    <citation type="journal article" date="2022" name="Front. Genet.">
        <title>Chromosome-Scale Assembly of the Dendrobium nobile Genome Provides Insights Into the Molecular Mechanism of the Biosynthesis of the Medicinal Active Ingredient of Dendrobium.</title>
        <authorList>
            <person name="Xu Q."/>
            <person name="Niu S.-C."/>
            <person name="Li K.-L."/>
            <person name="Zheng P.-J."/>
            <person name="Zhang X.-J."/>
            <person name="Jia Y."/>
            <person name="Liu Y."/>
            <person name="Niu Y.-X."/>
            <person name="Yu L.-H."/>
            <person name="Chen D.-F."/>
            <person name="Zhang G.-Q."/>
        </authorList>
    </citation>
    <scope>NUCLEOTIDE SEQUENCE</scope>
    <source>
        <tissue evidence="2">Leaf</tissue>
    </source>
</reference>
<feature type="compositionally biased region" description="Basic residues" evidence="1">
    <location>
        <begin position="243"/>
        <end position="253"/>
    </location>
</feature>
<protein>
    <recommendedName>
        <fullName evidence="4">DUF4283 domain-containing protein</fullName>
    </recommendedName>
</protein>
<dbReference type="AlphaFoldDB" id="A0A8T3AVT9"/>
<sequence length="373" mass="40268">MESAPSDFPPLPSSSILGSAPAQIPSSPPKTGSYAKNLAASSTKVPLFQMSFVLPENKLSFKPEDLLDGSSLWTNSLVGYSIGQRPYYERHLSAMKKVWNLKGPWFILGKPFILQRWSPKFQPVRDESAFIPIWIKIINLPLALWTPAGISRIASYVGIPISVDTLTANRTRLTFARVCVQINKSSPLPEVIPIEIDGDDIDLKVVYDWKPSPCEGCSSLFHPFSLCSSNPNPKPSIPLTTRPRGRSSSRNKSTRIPSSSARPPLPRPSSDTTAVPPSSSLAVLPNSLPSSSEVILATSSSTPVNPPQDVSHPVIATTSSSPGGLIKSISPFPLLALLSLISISPRNVPLRLISPLSLILLHPPCLLLINSLP</sequence>
<dbReference type="PANTHER" id="PTHR31286:SF165">
    <property type="entry name" value="DUF4283 DOMAIN-CONTAINING PROTEIN"/>
    <property type="match status" value="1"/>
</dbReference>
<accession>A0A8T3AVT9</accession>
<proteinExistence type="predicted"/>
<name>A0A8T3AVT9_DENNO</name>
<feature type="region of interest" description="Disordered" evidence="1">
    <location>
        <begin position="232"/>
        <end position="281"/>
    </location>
</feature>
<organism evidence="2 3">
    <name type="scientific">Dendrobium nobile</name>
    <name type="common">Orchid</name>
    <dbReference type="NCBI Taxonomy" id="94219"/>
    <lineage>
        <taxon>Eukaryota</taxon>
        <taxon>Viridiplantae</taxon>
        <taxon>Streptophyta</taxon>
        <taxon>Embryophyta</taxon>
        <taxon>Tracheophyta</taxon>
        <taxon>Spermatophyta</taxon>
        <taxon>Magnoliopsida</taxon>
        <taxon>Liliopsida</taxon>
        <taxon>Asparagales</taxon>
        <taxon>Orchidaceae</taxon>
        <taxon>Epidendroideae</taxon>
        <taxon>Malaxideae</taxon>
        <taxon>Dendrobiinae</taxon>
        <taxon>Dendrobium</taxon>
    </lineage>
</organism>
<evidence type="ECO:0008006" key="4">
    <source>
        <dbReference type="Google" id="ProtNLM"/>
    </source>
</evidence>
<dbReference type="OrthoDB" id="1939300at2759"/>